<dbReference type="InterPro" id="IPR050313">
    <property type="entry name" value="Carb_Metab_HTH_regulators"/>
</dbReference>
<dbReference type="Gene3D" id="1.10.10.10">
    <property type="entry name" value="Winged helix-like DNA-binding domain superfamily/Winged helix DNA-binding domain"/>
    <property type="match status" value="1"/>
</dbReference>
<evidence type="ECO:0000313" key="5">
    <source>
        <dbReference type="EMBL" id="SPX53201.1"/>
    </source>
</evidence>
<dbReference type="GO" id="GO:0003677">
    <property type="term" value="F:DNA binding"/>
    <property type="evidence" value="ECO:0007669"/>
    <property type="project" value="UniProtKB-KW"/>
</dbReference>
<dbReference type="InterPro" id="IPR001034">
    <property type="entry name" value="DeoR_HTH"/>
</dbReference>
<dbReference type="SMART" id="SM00420">
    <property type="entry name" value="HTH_DEOR"/>
    <property type="match status" value="1"/>
</dbReference>
<dbReference type="AlphaFoldDB" id="A0A2X1SHF1"/>
<sequence>MLFIALICGVNGHAIKLARQKHILDRLSETGQLSISELVAELQVSADTIRRDLSDLEQQGVLQKSTAGPSPLTSRP</sequence>
<dbReference type="Proteomes" id="UP000251123">
    <property type="component" value="Unassembled WGS sequence"/>
</dbReference>
<gene>
    <name evidence="5" type="ORF">NCTC9601_00736</name>
</gene>
<dbReference type="GO" id="GO:0003700">
    <property type="term" value="F:DNA-binding transcription factor activity"/>
    <property type="evidence" value="ECO:0007669"/>
    <property type="project" value="InterPro"/>
</dbReference>
<evidence type="ECO:0000256" key="1">
    <source>
        <dbReference type="ARBA" id="ARBA00023015"/>
    </source>
</evidence>
<dbReference type="EMBL" id="UASN01000008">
    <property type="protein sequence ID" value="SPX53201.1"/>
    <property type="molecule type" value="Genomic_DNA"/>
</dbReference>
<dbReference type="PANTHER" id="PTHR30363">
    <property type="entry name" value="HTH-TYPE TRANSCRIPTIONAL REGULATOR SRLR-RELATED"/>
    <property type="match status" value="1"/>
</dbReference>
<evidence type="ECO:0000313" key="6">
    <source>
        <dbReference type="Proteomes" id="UP000251123"/>
    </source>
</evidence>
<dbReference type="PANTHER" id="PTHR30363:SF44">
    <property type="entry name" value="AGA OPERON TRANSCRIPTIONAL REPRESSOR-RELATED"/>
    <property type="match status" value="1"/>
</dbReference>
<dbReference type="InterPro" id="IPR036388">
    <property type="entry name" value="WH-like_DNA-bd_sf"/>
</dbReference>
<dbReference type="InterPro" id="IPR036390">
    <property type="entry name" value="WH_DNA-bd_sf"/>
</dbReference>
<evidence type="ECO:0000259" key="4">
    <source>
        <dbReference type="PROSITE" id="PS51000"/>
    </source>
</evidence>
<keyword evidence="1" id="KW-0805">Transcription regulation</keyword>
<keyword evidence="2" id="KW-0238">DNA-binding</keyword>
<dbReference type="InterPro" id="IPR018356">
    <property type="entry name" value="Tscrpt_reg_HTH_DeoR_CS"/>
</dbReference>
<evidence type="ECO:0000256" key="2">
    <source>
        <dbReference type="ARBA" id="ARBA00023125"/>
    </source>
</evidence>
<keyword evidence="3" id="KW-0804">Transcription</keyword>
<protein>
    <submittedName>
        <fullName evidence="5">DeoR faimly transcriptional regulator</fullName>
    </submittedName>
</protein>
<dbReference type="Pfam" id="PF08220">
    <property type="entry name" value="HTH_DeoR"/>
    <property type="match status" value="1"/>
</dbReference>
<dbReference type="PROSITE" id="PS51000">
    <property type="entry name" value="HTH_DEOR_2"/>
    <property type="match status" value="1"/>
</dbReference>
<feature type="domain" description="HTH deoR-type" evidence="4">
    <location>
        <begin position="16"/>
        <end position="71"/>
    </location>
</feature>
<accession>A0A2X1SHF1</accession>
<name>A0A2X1SHF1_KLEPN</name>
<dbReference type="PROSITE" id="PS00894">
    <property type="entry name" value="HTH_DEOR_1"/>
    <property type="match status" value="1"/>
</dbReference>
<dbReference type="SUPFAM" id="SSF46785">
    <property type="entry name" value="Winged helix' DNA-binding domain"/>
    <property type="match status" value="1"/>
</dbReference>
<dbReference type="PRINTS" id="PR00037">
    <property type="entry name" value="HTHLACR"/>
</dbReference>
<evidence type="ECO:0000256" key="3">
    <source>
        <dbReference type="ARBA" id="ARBA00023163"/>
    </source>
</evidence>
<organism evidence="5 6">
    <name type="scientific">Klebsiella pneumoniae</name>
    <dbReference type="NCBI Taxonomy" id="573"/>
    <lineage>
        <taxon>Bacteria</taxon>
        <taxon>Pseudomonadati</taxon>
        <taxon>Pseudomonadota</taxon>
        <taxon>Gammaproteobacteria</taxon>
        <taxon>Enterobacterales</taxon>
        <taxon>Enterobacteriaceae</taxon>
        <taxon>Klebsiella/Raoultella group</taxon>
        <taxon>Klebsiella</taxon>
        <taxon>Klebsiella pneumoniae complex</taxon>
    </lineage>
</organism>
<proteinExistence type="predicted"/>
<reference evidence="5 6" key="1">
    <citation type="submission" date="2018-06" db="EMBL/GenBank/DDBJ databases">
        <authorList>
            <consortium name="Pathogen Informatics"/>
            <person name="Doyle S."/>
        </authorList>
    </citation>
    <scope>NUCLEOTIDE SEQUENCE [LARGE SCALE GENOMIC DNA]</scope>
    <source>
        <strain evidence="5 6">NCTC9601</strain>
    </source>
</reference>